<evidence type="ECO:0000313" key="2">
    <source>
        <dbReference type="Proteomes" id="UP000594014"/>
    </source>
</evidence>
<accession>A0ACD1A9H9</accession>
<organism evidence="1 2">
    <name type="scientific">Anoxybacterium hadale</name>
    <dbReference type="NCBI Taxonomy" id="3408580"/>
    <lineage>
        <taxon>Bacteria</taxon>
        <taxon>Bacillati</taxon>
        <taxon>Bacillota</taxon>
        <taxon>Clostridia</taxon>
        <taxon>Peptostreptococcales</taxon>
        <taxon>Anaerovoracaceae</taxon>
        <taxon>Anoxybacterium</taxon>
    </lineage>
</organism>
<dbReference type="Proteomes" id="UP000594014">
    <property type="component" value="Chromosome"/>
</dbReference>
<sequence>MSAEQLQGFFESTAGQISTVAVILLLFLGILLSGREKKADTKAMVTSAVLVALAIALNHIILLRMPQGGSITAFSMLPIVVCAYFFGVRRGLMAGMCVGLIDLIFNPYVIHPIQMLLDYPLAFGALAFAGLMRKQKFGLMSGYVVGLLGRYLCAVLSGIVFFGQYAQEGFNAVTWSLYYNLTYLGVEGVLTLIVLSIPTVRKAIEQLHKQIA</sequence>
<reference evidence="1" key="1">
    <citation type="submission" date="2019-08" db="EMBL/GenBank/DDBJ databases">
        <title>Genome sequence of Clostridiales bacterium MT110.</title>
        <authorList>
            <person name="Cao J."/>
        </authorList>
    </citation>
    <scope>NUCLEOTIDE SEQUENCE</scope>
    <source>
        <strain evidence="1">MT110</strain>
    </source>
</reference>
<evidence type="ECO:0000313" key="1">
    <source>
        <dbReference type="EMBL" id="QOX63127.1"/>
    </source>
</evidence>
<keyword evidence="2" id="KW-1185">Reference proteome</keyword>
<protein>
    <submittedName>
        <fullName evidence="1">Energy-coupled thiamine transporter ThiT</fullName>
    </submittedName>
</protein>
<proteinExistence type="predicted"/>
<name>A0ACD1A9H9_9FIRM</name>
<gene>
    <name evidence="1" type="primary">thiT</name>
    <name evidence="1" type="ORF">FRZ06_07105</name>
</gene>
<dbReference type="EMBL" id="CP042469">
    <property type="protein sequence ID" value="QOX63127.1"/>
    <property type="molecule type" value="Genomic_DNA"/>
</dbReference>